<dbReference type="InterPro" id="IPR017948">
    <property type="entry name" value="TGFb_CS"/>
</dbReference>
<dbReference type="GO" id="GO:0008083">
    <property type="term" value="F:growth factor activity"/>
    <property type="evidence" value="ECO:0007669"/>
    <property type="project" value="UniProtKB-KW"/>
</dbReference>
<organism evidence="8 9">
    <name type="scientific">Macrosiphum euphorbiae</name>
    <name type="common">potato aphid</name>
    <dbReference type="NCBI Taxonomy" id="13131"/>
    <lineage>
        <taxon>Eukaryota</taxon>
        <taxon>Metazoa</taxon>
        <taxon>Ecdysozoa</taxon>
        <taxon>Arthropoda</taxon>
        <taxon>Hexapoda</taxon>
        <taxon>Insecta</taxon>
        <taxon>Pterygota</taxon>
        <taxon>Neoptera</taxon>
        <taxon>Paraneoptera</taxon>
        <taxon>Hemiptera</taxon>
        <taxon>Sternorrhyncha</taxon>
        <taxon>Aphidomorpha</taxon>
        <taxon>Aphidoidea</taxon>
        <taxon>Aphididae</taxon>
        <taxon>Macrosiphini</taxon>
        <taxon>Macrosiphum</taxon>
    </lineage>
</organism>
<dbReference type="GO" id="GO:0005125">
    <property type="term" value="F:cytokine activity"/>
    <property type="evidence" value="ECO:0007669"/>
    <property type="project" value="TreeGrafter"/>
</dbReference>
<dbReference type="SUPFAM" id="SSF57501">
    <property type="entry name" value="Cystine-knot cytokines"/>
    <property type="match status" value="1"/>
</dbReference>
<evidence type="ECO:0000313" key="9">
    <source>
        <dbReference type="Proteomes" id="UP001160148"/>
    </source>
</evidence>
<evidence type="ECO:0000313" key="8">
    <source>
        <dbReference type="EMBL" id="CAI6353940.1"/>
    </source>
</evidence>
<evidence type="ECO:0000256" key="5">
    <source>
        <dbReference type="ARBA" id="ARBA00023157"/>
    </source>
</evidence>
<dbReference type="AlphaFoldDB" id="A0AAV0WD65"/>
<dbReference type="InterPro" id="IPR001839">
    <property type="entry name" value="TGF-b_C"/>
</dbReference>
<dbReference type="Gene3D" id="2.60.120.970">
    <property type="match status" value="1"/>
</dbReference>
<evidence type="ECO:0000256" key="1">
    <source>
        <dbReference type="ARBA" id="ARBA00004613"/>
    </source>
</evidence>
<keyword evidence="4 6" id="KW-0339">Growth factor</keyword>
<dbReference type="CDD" id="cd13751">
    <property type="entry name" value="TGF_beta_GDF8_like"/>
    <property type="match status" value="1"/>
</dbReference>
<evidence type="ECO:0000256" key="6">
    <source>
        <dbReference type="RuleBase" id="RU000354"/>
    </source>
</evidence>
<dbReference type="GO" id="GO:0005615">
    <property type="term" value="C:extracellular space"/>
    <property type="evidence" value="ECO:0007669"/>
    <property type="project" value="TreeGrafter"/>
</dbReference>
<keyword evidence="3" id="KW-0964">Secreted</keyword>
<comment type="caution">
    <text evidence="8">The sequence shown here is derived from an EMBL/GenBank/DDBJ whole genome shotgun (WGS) entry which is preliminary data.</text>
</comment>
<comment type="similarity">
    <text evidence="2 6">Belongs to the TGF-beta family.</text>
</comment>
<accession>A0AAV0WD65</accession>
<dbReference type="PROSITE" id="PS51362">
    <property type="entry name" value="TGF_BETA_2"/>
    <property type="match status" value="1"/>
</dbReference>
<protein>
    <recommendedName>
        <fullName evidence="7">TGF-beta family profile domain-containing protein</fullName>
    </recommendedName>
</protein>
<dbReference type="Gene3D" id="2.10.90.10">
    <property type="entry name" value="Cystine-knot cytokines"/>
    <property type="match status" value="1"/>
</dbReference>
<dbReference type="Proteomes" id="UP001160148">
    <property type="component" value="Unassembled WGS sequence"/>
</dbReference>
<evidence type="ECO:0000256" key="4">
    <source>
        <dbReference type="ARBA" id="ARBA00023030"/>
    </source>
</evidence>
<evidence type="ECO:0000259" key="7">
    <source>
        <dbReference type="PROSITE" id="PS51362"/>
    </source>
</evidence>
<feature type="domain" description="TGF-beta family profile" evidence="7">
    <location>
        <begin position="170"/>
        <end position="282"/>
    </location>
</feature>
<comment type="subcellular location">
    <subcellularLocation>
        <location evidence="1">Secreted</location>
    </subcellularLocation>
</comment>
<dbReference type="SMART" id="SM00204">
    <property type="entry name" value="TGFB"/>
    <property type="match status" value="1"/>
</dbReference>
<reference evidence="8 9" key="1">
    <citation type="submission" date="2023-01" db="EMBL/GenBank/DDBJ databases">
        <authorList>
            <person name="Whitehead M."/>
        </authorList>
    </citation>
    <scope>NUCLEOTIDE SEQUENCE [LARGE SCALE GENOMIC DNA]</scope>
</reference>
<dbReference type="InterPro" id="IPR015615">
    <property type="entry name" value="TGF-beta-rel"/>
</dbReference>
<proteinExistence type="inferred from homology"/>
<dbReference type="Pfam" id="PF00019">
    <property type="entry name" value="TGF_beta"/>
    <property type="match status" value="1"/>
</dbReference>
<gene>
    <name evidence="8" type="ORF">MEUPH1_LOCUS10000</name>
</gene>
<dbReference type="EMBL" id="CARXXK010000002">
    <property type="protein sequence ID" value="CAI6353940.1"/>
    <property type="molecule type" value="Genomic_DNA"/>
</dbReference>
<sequence>MIYGVILIIIITLLLVSVFVWHPDPTTQNLQDHNPLYFTFHEQTSHQQITKAIILWLYKRRLDVVIDDQVVMIDVYRVDTNNMHQSIVANIQLVVNTTEPGWVSIDLQRMSDWFMTTDRPNNLTLVVHAYYENKNITHVRTPYVTDARNIEDITEIPYLEVHTEDDHQSRSKRSVPSEDCVDNLEANRCCRRPLTVNFEEFGWSWIIAPKRYEAFYCSGECTLEPVSNKVHSRLVQLTNKLGNGLCCAPRKMSSISMLYFDIDLEIVYGTFPGMVVETCRCS</sequence>
<keyword evidence="5" id="KW-1015">Disulfide bond</keyword>
<evidence type="ECO:0000256" key="2">
    <source>
        <dbReference type="ARBA" id="ARBA00006656"/>
    </source>
</evidence>
<dbReference type="PROSITE" id="PS00250">
    <property type="entry name" value="TGF_BETA_1"/>
    <property type="match status" value="1"/>
</dbReference>
<evidence type="ECO:0000256" key="3">
    <source>
        <dbReference type="ARBA" id="ARBA00022525"/>
    </source>
</evidence>
<dbReference type="PANTHER" id="PTHR11848">
    <property type="entry name" value="TGF-BETA FAMILY"/>
    <property type="match status" value="1"/>
</dbReference>
<name>A0AAV0WD65_9HEMI</name>
<keyword evidence="9" id="KW-1185">Reference proteome</keyword>
<dbReference type="InterPro" id="IPR029034">
    <property type="entry name" value="Cystine-knot_cytokine"/>
</dbReference>
<dbReference type="PANTHER" id="PTHR11848:SF262">
    <property type="entry name" value="LD29161P"/>
    <property type="match status" value="1"/>
</dbReference>